<organism evidence="1">
    <name type="scientific">uncultured Caudovirales phage</name>
    <dbReference type="NCBI Taxonomy" id="2100421"/>
    <lineage>
        <taxon>Viruses</taxon>
        <taxon>Duplodnaviria</taxon>
        <taxon>Heunggongvirae</taxon>
        <taxon>Uroviricota</taxon>
        <taxon>Caudoviricetes</taxon>
        <taxon>Peduoviridae</taxon>
        <taxon>Maltschvirus</taxon>
        <taxon>Maltschvirus maltsch</taxon>
    </lineage>
</organism>
<proteinExistence type="predicted"/>
<accession>A0A6J5KND1</accession>
<dbReference type="EMBL" id="LR796165">
    <property type="protein sequence ID" value="CAB4122865.1"/>
    <property type="molecule type" value="Genomic_DNA"/>
</dbReference>
<protein>
    <submittedName>
        <fullName evidence="1">Uncharacterized protein</fullName>
    </submittedName>
</protein>
<sequence length="541" mass="56696">MLQNNIAQQSGLISRLSDSQLNQELSRPSGMAPTYLVMSEIQKRQAMRQGGMPSGAKLPVKDQMLQGAVAPAPTMPQSPGPANVDRPLPVAGPAMVGSSEPAGGIPALAAMSRVAGQGVRLPVGYNQSTPPTYANGGVVRFDDGGMVDDDGLVAPVTLAAHRMAPVPISPGASVALPGFNALPASLTQAAYHGVTPLDMAQSYEAADQRYLSQNGIMAPRELNDIQHSIYKNMGGDTAFTSPYDPAIAQYKEQMQGVNPMSQALIKAGAAMMQAPNGSLLAGLGAGLNAGGDAYQSAQAQQRAVQDKMIQAQMAQGVAKVNGMEKAYGLAGQERSDQARQYDAGLNRADAYGKMVSEAPLALFKAKDEQAARLAQIAATNRQITASQQESQDRIGAEFDLARNNATAKVGEAAQGVFQKTIMDEIAARKAAKQKAMPTGMTLTPQQEQEIAQQTYQQMAPIATNAAFRASLGALGSVRDRQGNALESAFVMARGADGKPIVDPKTGRPRLAWNPLIAPYAGALDPNKASDRAYVNAGSPLQ</sequence>
<evidence type="ECO:0000313" key="1">
    <source>
        <dbReference type="EMBL" id="CAB4122865.1"/>
    </source>
</evidence>
<name>A0A6J5KND1_9CAUD</name>
<reference evidence="1" key="1">
    <citation type="submission" date="2020-04" db="EMBL/GenBank/DDBJ databases">
        <authorList>
            <person name="Chiriac C."/>
            <person name="Salcher M."/>
            <person name="Ghai R."/>
            <person name="Kavagutti S V."/>
        </authorList>
    </citation>
    <scope>NUCLEOTIDE SEQUENCE</scope>
</reference>
<gene>
    <name evidence="1" type="ORF">UFOVP28_58</name>
</gene>